<keyword evidence="5" id="KW-1185">Reference proteome</keyword>
<dbReference type="STRING" id="587636.SAMN05216199_0919"/>
<reference evidence="5" key="1">
    <citation type="submission" date="2016-10" db="EMBL/GenBank/DDBJ databases">
        <authorList>
            <person name="Varghese N."/>
            <person name="Submissions S."/>
        </authorList>
    </citation>
    <scope>NUCLEOTIDE SEQUENCE [LARGE SCALE GENOMIC DNA]</scope>
    <source>
        <strain evidence="5">CGMCC 1.6963</strain>
    </source>
</reference>
<sequence>MRTTPVALATLVASALAAGACSSGAGGDGGVAAPSLATASSAPAPTGAASPSGTATSPAGSASPTAARGGPARSVPTVRRTLATHLDVPWSVAFLPDGSALVTLRDKAHLLQVREGSRAVDLGRVPGVEPSGEGGLLGVAVSPHFARDHTIFLYLTAANDNRVVRMRFTSGKASRPEPILTGIPKAGNHNGGRLKFGPDGYLYVTTGDAGNRPNAQDKRSLGGKILRVTENGKPAPGNPFKGSPVWSYGHRNVQGIAWDRAGRMFASEFGQNTWDELNLIRPGANYGWPVVEGRAGRSGFVDPLRQWPTDDASPSGIAITADGTVWMAALRGESLWRIPTRNGVAGQPQRLLHGEYGRLRDVVVGPDGRLWVLTNNTARGNPRPGDDKLIVIPVSTLR</sequence>
<evidence type="ECO:0000256" key="1">
    <source>
        <dbReference type="SAM" id="MobiDB-lite"/>
    </source>
</evidence>
<accession>A0A1H9RD64</accession>
<dbReference type="PANTHER" id="PTHR19328:SF13">
    <property type="entry name" value="HIPL1 PROTEIN"/>
    <property type="match status" value="1"/>
</dbReference>
<keyword evidence="2" id="KW-0732">Signal</keyword>
<feature type="region of interest" description="Disordered" evidence="1">
    <location>
        <begin position="39"/>
        <end position="75"/>
    </location>
</feature>
<dbReference type="PROSITE" id="PS51257">
    <property type="entry name" value="PROKAR_LIPOPROTEIN"/>
    <property type="match status" value="1"/>
</dbReference>
<dbReference type="SUPFAM" id="SSF50952">
    <property type="entry name" value="Soluble quinoprotein glucose dehydrogenase"/>
    <property type="match status" value="1"/>
</dbReference>
<feature type="chain" id="PRO_5039119985" evidence="2">
    <location>
        <begin position="18"/>
        <end position="398"/>
    </location>
</feature>
<evidence type="ECO:0000313" key="5">
    <source>
        <dbReference type="Proteomes" id="UP000199019"/>
    </source>
</evidence>
<dbReference type="EMBL" id="FOHB01000001">
    <property type="protein sequence ID" value="SER69969.1"/>
    <property type="molecule type" value="Genomic_DNA"/>
</dbReference>
<organism evidence="4 5">
    <name type="scientific">Pedococcus cremeus</name>
    <dbReference type="NCBI Taxonomy" id="587636"/>
    <lineage>
        <taxon>Bacteria</taxon>
        <taxon>Bacillati</taxon>
        <taxon>Actinomycetota</taxon>
        <taxon>Actinomycetes</taxon>
        <taxon>Micrococcales</taxon>
        <taxon>Intrasporangiaceae</taxon>
        <taxon>Pedococcus</taxon>
    </lineage>
</organism>
<dbReference type="Gene3D" id="2.120.10.30">
    <property type="entry name" value="TolB, C-terminal domain"/>
    <property type="match status" value="1"/>
</dbReference>
<gene>
    <name evidence="4" type="ORF">SAMN05216199_0919</name>
</gene>
<dbReference type="InterPro" id="IPR012938">
    <property type="entry name" value="Glc/Sorbosone_DH"/>
</dbReference>
<feature type="domain" description="Glucose/Sorbosone dehydrogenase" evidence="3">
    <location>
        <begin position="86"/>
        <end position="377"/>
    </location>
</feature>
<dbReference type="Proteomes" id="UP000199019">
    <property type="component" value="Unassembled WGS sequence"/>
</dbReference>
<feature type="signal peptide" evidence="2">
    <location>
        <begin position="1"/>
        <end position="17"/>
    </location>
</feature>
<evidence type="ECO:0000256" key="2">
    <source>
        <dbReference type="SAM" id="SignalP"/>
    </source>
</evidence>
<dbReference type="PANTHER" id="PTHR19328">
    <property type="entry name" value="HEDGEHOG-INTERACTING PROTEIN"/>
    <property type="match status" value="1"/>
</dbReference>
<dbReference type="AlphaFoldDB" id="A0A1H9RD64"/>
<protein>
    <submittedName>
        <fullName evidence="4">Glucose/arabinose dehydrogenase, beta-propeller fold</fullName>
    </submittedName>
</protein>
<dbReference type="Pfam" id="PF07995">
    <property type="entry name" value="GSDH"/>
    <property type="match status" value="1"/>
</dbReference>
<feature type="compositionally biased region" description="Low complexity" evidence="1">
    <location>
        <begin position="39"/>
        <end position="72"/>
    </location>
</feature>
<dbReference type="InterPro" id="IPR011042">
    <property type="entry name" value="6-blade_b-propeller_TolB-like"/>
</dbReference>
<dbReference type="OrthoDB" id="9770043at2"/>
<evidence type="ECO:0000259" key="3">
    <source>
        <dbReference type="Pfam" id="PF07995"/>
    </source>
</evidence>
<dbReference type="InterPro" id="IPR011041">
    <property type="entry name" value="Quinoprot_gluc/sorb_DH_b-prop"/>
</dbReference>
<proteinExistence type="predicted"/>
<name>A0A1H9RD64_9MICO</name>
<evidence type="ECO:0000313" key="4">
    <source>
        <dbReference type="EMBL" id="SER69969.1"/>
    </source>
</evidence>
<dbReference type="RefSeq" id="WP_091755697.1">
    <property type="nucleotide sequence ID" value="NZ_FOHB01000001.1"/>
</dbReference>